<evidence type="ECO:0000256" key="1">
    <source>
        <dbReference type="SAM" id="Coils"/>
    </source>
</evidence>
<dbReference type="Pfam" id="PF06412">
    <property type="entry name" value="TraD"/>
    <property type="match status" value="1"/>
</dbReference>
<proteinExistence type="predicted"/>
<dbReference type="InterPro" id="IPR009444">
    <property type="entry name" value="Conjugal_tfr_TraD_a-type"/>
</dbReference>
<keyword evidence="1" id="KW-0175">Coiled coil</keyword>
<accession>A0A068Z362</accession>
<dbReference type="GeneID" id="93736426"/>
<feature type="compositionally biased region" description="Basic and acidic residues" evidence="2">
    <location>
        <begin position="80"/>
        <end position="93"/>
    </location>
</feature>
<dbReference type="Proteomes" id="UP000042738">
    <property type="component" value="Chromosome"/>
</dbReference>
<dbReference type="EMBL" id="CP050855">
    <property type="protein sequence ID" value="QLH62870.1"/>
    <property type="molecule type" value="Genomic_DNA"/>
</dbReference>
<evidence type="ECO:0000256" key="2">
    <source>
        <dbReference type="SAM" id="MobiDB-lite"/>
    </source>
</evidence>
<sequence length="150" mass="17167">MERKDLRQLLASAQQELNRLTTKEKALSRKEKTHRKIVLGGEVAKYLGLDVDQDMLVGFLITCAGLTEEQRKRFISNGARARENENMKKEQKNKISTVKSKREKQQVGTVDPELKNDDSIQGNKETENGLNLRYQSRFSSMLGKAIDKEK</sequence>
<gene>
    <name evidence="3" type="ORF">SYMBAF_07915</name>
</gene>
<reference evidence="3 4" key="1">
    <citation type="journal article" date="2014" name="Genome Announc.">
        <title>Whole-Genome Sequence of Serratia symbiotica Strain CWBI-2.3T, a Free-Living Symbiont of the Black Bean Aphid Aphis fabae.</title>
        <authorList>
            <person name="Foray V."/>
            <person name="Grigorescu A.S."/>
            <person name="Sabri A."/>
            <person name="Haubruge E."/>
            <person name="Lognay G."/>
            <person name="Francis F."/>
            <person name="Fauconnier M.L."/>
            <person name="Hance T."/>
            <person name="Thonart P."/>
        </authorList>
    </citation>
    <scope>NUCLEOTIDE SEQUENCE [LARGE SCALE GENOMIC DNA]</scope>
    <source>
        <strain evidence="3">CWBI-2.3</strain>
    </source>
</reference>
<feature type="coiled-coil region" evidence="1">
    <location>
        <begin position="3"/>
        <end position="30"/>
    </location>
</feature>
<feature type="region of interest" description="Disordered" evidence="2">
    <location>
        <begin position="77"/>
        <end position="132"/>
    </location>
</feature>
<evidence type="ECO:0000313" key="3">
    <source>
        <dbReference type="EMBL" id="QLH62870.1"/>
    </source>
</evidence>
<protein>
    <submittedName>
        <fullName evidence="3">Conjugal transfer protein TraD</fullName>
    </submittedName>
</protein>
<name>A0A068Z362_9GAMM</name>
<dbReference type="RefSeq" id="WP_052447807.1">
    <property type="nucleotide sequence ID" value="NZ_CP050855.1"/>
</dbReference>
<organism evidence="3 4">
    <name type="scientific">Serratia symbiotica</name>
    <dbReference type="NCBI Taxonomy" id="138074"/>
    <lineage>
        <taxon>Bacteria</taxon>
        <taxon>Pseudomonadati</taxon>
        <taxon>Pseudomonadota</taxon>
        <taxon>Gammaproteobacteria</taxon>
        <taxon>Enterobacterales</taxon>
        <taxon>Yersiniaceae</taxon>
        <taxon>Serratia</taxon>
    </lineage>
</organism>
<dbReference type="AlphaFoldDB" id="A0A068Z362"/>
<evidence type="ECO:0000313" key="4">
    <source>
        <dbReference type="Proteomes" id="UP000042738"/>
    </source>
</evidence>